<sequence>MEIKTINVRLSTINTTYPAVAEIYINDELVGYICENREDNRDEEPQSIILSDGKHFGDFCCVEHAVKAVTRHHCGDNGLYMSADAGLKTGLLAAIILALAGQNNAEQQNSLKEKILH</sequence>
<evidence type="ECO:0000313" key="2">
    <source>
        <dbReference type="Proteomes" id="UP000197157"/>
    </source>
</evidence>
<dbReference type="AlphaFoldDB" id="A0A2C9NYR7"/>
<proteinExistence type="predicted"/>
<reference evidence="1 2" key="1">
    <citation type="submission" date="2017-06" db="EMBL/GenBank/DDBJ databases">
        <title>Salmonella reference genomes for public health.</title>
        <authorList>
            <person name="Robertson J."/>
            <person name="Yoshida C."/>
            <person name="Gurnik S."/>
            <person name="Nash J."/>
        </authorList>
    </citation>
    <scope>NUCLEOTIDE SEQUENCE [LARGE SCALE GENOMIC DNA]</scope>
    <source>
        <strain evidence="1 2">S-1643</strain>
    </source>
</reference>
<protein>
    <recommendedName>
        <fullName evidence="3">Bacteriophage protein</fullName>
    </recommendedName>
</protein>
<evidence type="ECO:0008006" key="3">
    <source>
        <dbReference type="Google" id="ProtNLM"/>
    </source>
</evidence>
<gene>
    <name evidence="1" type="ORF">LFZ25_10125</name>
</gene>
<dbReference type="EMBL" id="CP022117">
    <property type="protein sequence ID" value="ASG16286.1"/>
    <property type="molecule type" value="Genomic_DNA"/>
</dbReference>
<dbReference type="RefSeq" id="WP_088730438.1">
    <property type="nucleotide sequence ID" value="NZ_CP022117.1"/>
</dbReference>
<accession>A0A2C9NYR7</accession>
<dbReference type="Proteomes" id="UP000197157">
    <property type="component" value="Chromosome"/>
</dbReference>
<evidence type="ECO:0000313" key="1">
    <source>
        <dbReference type="EMBL" id="ASG16286.1"/>
    </source>
</evidence>
<organism evidence="1 2">
    <name type="scientific">Salmonella enterica subsp. enterica serovar Macclesfield str. S-1643</name>
    <dbReference type="NCBI Taxonomy" id="1242107"/>
    <lineage>
        <taxon>Bacteria</taxon>
        <taxon>Pseudomonadati</taxon>
        <taxon>Pseudomonadota</taxon>
        <taxon>Gammaproteobacteria</taxon>
        <taxon>Enterobacterales</taxon>
        <taxon>Enterobacteriaceae</taxon>
        <taxon>Salmonella</taxon>
    </lineage>
</organism>
<name>A0A2C9NYR7_SALET</name>